<dbReference type="InterPro" id="IPR051309">
    <property type="entry name" value="ABCF_ATPase"/>
</dbReference>
<dbReference type="InterPro" id="IPR027417">
    <property type="entry name" value="P-loop_NTPase"/>
</dbReference>
<evidence type="ECO:0000256" key="2">
    <source>
        <dbReference type="ARBA" id="ARBA00022741"/>
    </source>
</evidence>
<dbReference type="STRING" id="392333.SAMN05660860_02284"/>
<keyword evidence="2" id="KW-0547">Nucleotide-binding</keyword>
<comment type="similarity">
    <text evidence="5">Belongs to the ABC transporter superfamily. ABCF family. Uup subfamily.</text>
</comment>
<dbReference type="Pfam" id="PF12848">
    <property type="entry name" value="ABC_tran_Xtn"/>
    <property type="match status" value="1"/>
</dbReference>
<dbReference type="InterPro" id="IPR017871">
    <property type="entry name" value="ABC_transporter-like_CS"/>
</dbReference>
<organism evidence="7 8">
    <name type="scientific">Geoalkalibacter ferrihydriticus</name>
    <dbReference type="NCBI Taxonomy" id="392333"/>
    <lineage>
        <taxon>Bacteria</taxon>
        <taxon>Pseudomonadati</taxon>
        <taxon>Thermodesulfobacteriota</taxon>
        <taxon>Desulfuromonadia</taxon>
        <taxon>Desulfuromonadales</taxon>
        <taxon>Geoalkalibacteraceae</taxon>
        <taxon>Geoalkalibacter</taxon>
    </lineage>
</organism>
<dbReference type="SMART" id="SM00382">
    <property type="entry name" value="AAA"/>
    <property type="match status" value="2"/>
</dbReference>
<dbReference type="InterPro" id="IPR032781">
    <property type="entry name" value="ABC_tran_Xtn"/>
</dbReference>
<protein>
    <submittedName>
        <fullName evidence="7">ATP-binding cassette, subfamily F, member 3</fullName>
    </submittedName>
</protein>
<evidence type="ECO:0000313" key="7">
    <source>
        <dbReference type="EMBL" id="SDM31996.1"/>
    </source>
</evidence>
<dbReference type="FunFam" id="3.40.50.300:FF:000309">
    <property type="entry name" value="ABC transporter ATP-binding protein"/>
    <property type="match status" value="1"/>
</dbReference>
<dbReference type="CDD" id="cd03221">
    <property type="entry name" value="ABCF_EF-3"/>
    <property type="match status" value="2"/>
</dbReference>
<keyword evidence="3 7" id="KW-0067">ATP-binding</keyword>
<dbReference type="InterPro" id="IPR003593">
    <property type="entry name" value="AAA+_ATPase"/>
</dbReference>
<evidence type="ECO:0000313" key="8">
    <source>
        <dbReference type="Proteomes" id="UP000182146"/>
    </source>
</evidence>
<evidence type="ECO:0000256" key="3">
    <source>
        <dbReference type="ARBA" id="ARBA00022840"/>
    </source>
</evidence>
<evidence type="ECO:0000256" key="4">
    <source>
        <dbReference type="ARBA" id="ARBA00049360"/>
    </source>
</evidence>
<dbReference type="GO" id="GO:0005524">
    <property type="term" value="F:ATP binding"/>
    <property type="evidence" value="ECO:0007669"/>
    <property type="project" value="UniProtKB-KW"/>
</dbReference>
<dbReference type="PROSITE" id="PS50893">
    <property type="entry name" value="ABC_TRANSPORTER_2"/>
    <property type="match status" value="2"/>
</dbReference>
<dbReference type="EMBL" id="FNGU01000005">
    <property type="protein sequence ID" value="SDM31996.1"/>
    <property type="molecule type" value="Genomic_DNA"/>
</dbReference>
<dbReference type="Gene3D" id="3.40.50.300">
    <property type="entry name" value="P-loop containing nucleotide triphosphate hydrolases"/>
    <property type="match status" value="2"/>
</dbReference>
<sequence length="555" mass="61186">MLCPFLVQGFPMIHLTNISKQHGSQVLFQNASCQILPGSRGGLVGPNGAGKTTIFRLITGEEQADAGEISCSKKTVIGYFSQDVGEMAGRSALAEVMAASAKTMALGAEIQAMEAAMCEPMSDEALAELLARYGDAQEEFEHRGGYDLESRAQAVLTGLGIGPDAHQRPVESFSGGWKMRIALARILTLNPDVLLLDEPTNHLDVESIIWLENWLSTEFKGALLMTSHDRDFMNRIVTRIIEVANRSVTTYSGNYDFYLREREIRREQLLASYQRQQEMLAKEEEFIARFAARASHAAQVQSRVKKLEKIERIELPPEQRSIRFSFSEPPRSGDDVVRIENLGKVWPLPEGGEHPVFSGVSGLIRRGEKIAVVGVNGAGKSTFLKVLAGNTAPSAGSAVIGANVHVGYFSQHSMEVLDPKKSVFETVQDAMPQAGVGVIRNLCAAFLFCGDDVDKRIDKLSGGEKSRVVLATLLAQPLNFLILDEPTNHLDIQSREILLEALRNFAGTVVLVSHDRHFLRSLVNRVFEVDHGEMRTYEGDYAYYLQKSGREMCAA</sequence>
<name>A0A1G9S961_9BACT</name>
<dbReference type="Proteomes" id="UP000182146">
    <property type="component" value="Unassembled WGS sequence"/>
</dbReference>
<feature type="domain" description="ABC transporter" evidence="6">
    <location>
        <begin position="337"/>
        <end position="555"/>
    </location>
</feature>
<dbReference type="GO" id="GO:0003676">
    <property type="term" value="F:nucleic acid binding"/>
    <property type="evidence" value="ECO:0007669"/>
    <property type="project" value="UniProtKB-ARBA"/>
</dbReference>
<dbReference type="InterPro" id="IPR003439">
    <property type="entry name" value="ABC_transporter-like_ATP-bd"/>
</dbReference>
<keyword evidence="1" id="KW-0677">Repeat</keyword>
<gene>
    <name evidence="7" type="ORF">SAMN05660860_02284</name>
</gene>
<dbReference type="FunFam" id="3.40.50.300:FF:000011">
    <property type="entry name" value="Putative ABC transporter ATP-binding component"/>
    <property type="match status" value="1"/>
</dbReference>
<dbReference type="GO" id="GO:0016887">
    <property type="term" value="F:ATP hydrolysis activity"/>
    <property type="evidence" value="ECO:0007669"/>
    <property type="project" value="InterPro"/>
</dbReference>
<dbReference type="SUPFAM" id="SSF52540">
    <property type="entry name" value="P-loop containing nucleoside triphosphate hydrolases"/>
    <property type="match status" value="2"/>
</dbReference>
<comment type="catalytic activity">
    <reaction evidence="4">
        <text>ATP + H2O = ADP + phosphate + H(+)</text>
        <dbReference type="Rhea" id="RHEA:13065"/>
        <dbReference type="ChEBI" id="CHEBI:15377"/>
        <dbReference type="ChEBI" id="CHEBI:15378"/>
        <dbReference type="ChEBI" id="CHEBI:30616"/>
        <dbReference type="ChEBI" id="CHEBI:43474"/>
        <dbReference type="ChEBI" id="CHEBI:456216"/>
    </reaction>
</comment>
<dbReference type="PROSITE" id="PS00211">
    <property type="entry name" value="ABC_TRANSPORTER_1"/>
    <property type="match status" value="2"/>
</dbReference>
<reference evidence="7 8" key="1">
    <citation type="submission" date="2016-10" db="EMBL/GenBank/DDBJ databases">
        <authorList>
            <person name="de Groot N.N."/>
        </authorList>
    </citation>
    <scope>NUCLEOTIDE SEQUENCE [LARGE SCALE GENOMIC DNA]</scope>
    <source>
        <strain evidence="7 8">DSM 17813</strain>
    </source>
</reference>
<accession>A0A1G9S961</accession>
<dbReference type="PANTHER" id="PTHR42855">
    <property type="entry name" value="ABC TRANSPORTER ATP-BINDING SUBUNIT"/>
    <property type="match status" value="1"/>
</dbReference>
<evidence type="ECO:0000256" key="5">
    <source>
        <dbReference type="ARBA" id="ARBA00061478"/>
    </source>
</evidence>
<dbReference type="Pfam" id="PF00005">
    <property type="entry name" value="ABC_tran"/>
    <property type="match status" value="2"/>
</dbReference>
<proteinExistence type="inferred from homology"/>
<feature type="domain" description="ABC transporter" evidence="6">
    <location>
        <begin position="13"/>
        <end position="270"/>
    </location>
</feature>
<dbReference type="PANTHER" id="PTHR42855:SF2">
    <property type="entry name" value="DRUG RESISTANCE ABC TRANSPORTER,ATP-BINDING PROTEIN"/>
    <property type="match status" value="1"/>
</dbReference>
<evidence type="ECO:0000256" key="1">
    <source>
        <dbReference type="ARBA" id="ARBA00022737"/>
    </source>
</evidence>
<dbReference type="AlphaFoldDB" id="A0A1G9S961"/>
<evidence type="ECO:0000259" key="6">
    <source>
        <dbReference type="PROSITE" id="PS50893"/>
    </source>
</evidence>